<dbReference type="NCBIfam" id="NF001030">
    <property type="entry name" value="PRK00110.1"/>
    <property type="match status" value="1"/>
</dbReference>
<keyword evidence="5 6" id="KW-0804">Transcription</keyword>
<dbReference type="Gene3D" id="1.10.10.200">
    <property type="match status" value="1"/>
</dbReference>
<dbReference type="InterPro" id="IPR048300">
    <property type="entry name" value="TACO1_YebC-like_2nd/3rd_dom"/>
</dbReference>
<dbReference type="GO" id="GO:0006355">
    <property type="term" value="P:regulation of DNA-templated transcription"/>
    <property type="evidence" value="ECO:0007669"/>
    <property type="project" value="UniProtKB-UniRule"/>
</dbReference>
<dbReference type="FunFam" id="1.10.10.200:FF:000002">
    <property type="entry name" value="Probable transcriptional regulatory protein CLM62_37755"/>
    <property type="match status" value="1"/>
</dbReference>
<reference evidence="9" key="1">
    <citation type="submission" date="2020-10" db="EMBL/GenBank/DDBJ databases">
        <authorList>
            <person name="Gilroy R."/>
        </authorList>
    </citation>
    <scope>NUCLEOTIDE SEQUENCE</scope>
    <source>
        <strain evidence="9">10406</strain>
    </source>
</reference>
<dbReference type="AlphaFoldDB" id="A0A9D1N9Q0"/>
<evidence type="ECO:0000256" key="3">
    <source>
        <dbReference type="ARBA" id="ARBA00023015"/>
    </source>
</evidence>
<dbReference type="EMBL" id="DVOE01000072">
    <property type="protein sequence ID" value="HIU99131.1"/>
    <property type="molecule type" value="Genomic_DNA"/>
</dbReference>
<dbReference type="Proteomes" id="UP000886857">
    <property type="component" value="Unassembled WGS sequence"/>
</dbReference>
<comment type="similarity">
    <text evidence="1 6">Belongs to the TACO1 family.</text>
</comment>
<dbReference type="GO" id="GO:0005829">
    <property type="term" value="C:cytosol"/>
    <property type="evidence" value="ECO:0007669"/>
    <property type="project" value="TreeGrafter"/>
</dbReference>
<dbReference type="NCBIfam" id="NF009044">
    <property type="entry name" value="PRK12378.1"/>
    <property type="match status" value="1"/>
</dbReference>
<dbReference type="FunFam" id="3.30.70.980:FF:000002">
    <property type="entry name" value="Probable transcriptional regulatory protein YebC"/>
    <property type="match status" value="1"/>
</dbReference>
<dbReference type="PANTHER" id="PTHR12532:SF6">
    <property type="entry name" value="TRANSCRIPTIONAL REGULATORY PROTEIN YEBC-RELATED"/>
    <property type="match status" value="1"/>
</dbReference>
<protein>
    <recommendedName>
        <fullName evidence="6">Probable transcriptional regulatory protein IAC73_04755</fullName>
    </recommendedName>
</protein>
<name>A0A9D1N9Q0_9FIRM</name>
<organism evidence="9 10">
    <name type="scientific">Candidatus Limadaptatus stercoripullorum</name>
    <dbReference type="NCBI Taxonomy" id="2840846"/>
    <lineage>
        <taxon>Bacteria</taxon>
        <taxon>Bacillati</taxon>
        <taxon>Bacillota</taxon>
        <taxon>Clostridia</taxon>
        <taxon>Eubacteriales</taxon>
        <taxon>Candidatus Limadaptatus</taxon>
    </lineage>
</organism>
<sequence length="248" mass="26748">MSGHSKWHNIQQKKGKSDAARASIFTKIGREIAVAVKQGGADPDSNSKLRDAIAKAKSNNMPNDNIARSIKKASGELGSINYEEMTYEGYGVGGTAFIVEALTDNKNRTAGDVRHLFDKYGGSMGATGCVSFMFKRKGVITVSKADIGEDDLMMAALDAGAEDILSDDDEVFEVLTSPADFDGVRSALDAAGVKMLSAEVTMIPENEVTPDEAQQTTLLKMIEKMEELDDVQNIYHNAVITIGDEEED</sequence>
<comment type="subcellular location">
    <subcellularLocation>
        <location evidence="6">Cytoplasm</location>
    </subcellularLocation>
</comment>
<dbReference type="InterPro" id="IPR026564">
    <property type="entry name" value="Transcrip_reg_TACO1-like_dom3"/>
</dbReference>
<dbReference type="InterPro" id="IPR029072">
    <property type="entry name" value="YebC-like"/>
</dbReference>
<dbReference type="SUPFAM" id="SSF75625">
    <property type="entry name" value="YebC-like"/>
    <property type="match status" value="1"/>
</dbReference>
<evidence type="ECO:0000256" key="6">
    <source>
        <dbReference type="HAMAP-Rule" id="MF_00693"/>
    </source>
</evidence>
<evidence type="ECO:0000256" key="1">
    <source>
        <dbReference type="ARBA" id="ARBA00008724"/>
    </source>
</evidence>
<evidence type="ECO:0000259" key="7">
    <source>
        <dbReference type="Pfam" id="PF01709"/>
    </source>
</evidence>
<gene>
    <name evidence="9" type="ORF">IAC73_04755</name>
</gene>
<dbReference type="InterPro" id="IPR017856">
    <property type="entry name" value="Integrase-like_N"/>
</dbReference>
<dbReference type="InterPro" id="IPR049083">
    <property type="entry name" value="TACO1_YebC_N"/>
</dbReference>
<evidence type="ECO:0000256" key="5">
    <source>
        <dbReference type="ARBA" id="ARBA00023163"/>
    </source>
</evidence>
<dbReference type="HAMAP" id="MF_00693">
    <property type="entry name" value="Transcrip_reg_TACO1"/>
    <property type="match status" value="1"/>
</dbReference>
<evidence type="ECO:0000313" key="9">
    <source>
        <dbReference type="EMBL" id="HIU99131.1"/>
    </source>
</evidence>
<dbReference type="InterPro" id="IPR002876">
    <property type="entry name" value="Transcrip_reg_TACO1-like"/>
</dbReference>
<reference evidence="9" key="2">
    <citation type="journal article" date="2021" name="PeerJ">
        <title>Extensive microbial diversity within the chicken gut microbiome revealed by metagenomics and culture.</title>
        <authorList>
            <person name="Gilroy R."/>
            <person name="Ravi A."/>
            <person name="Getino M."/>
            <person name="Pursley I."/>
            <person name="Horton D.L."/>
            <person name="Alikhan N.F."/>
            <person name="Baker D."/>
            <person name="Gharbi K."/>
            <person name="Hall N."/>
            <person name="Watson M."/>
            <person name="Adriaenssens E.M."/>
            <person name="Foster-Nyarko E."/>
            <person name="Jarju S."/>
            <person name="Secka A."/>
            <person name="Antonio M."/>
            <person name="Oren A."/>
            <person name="Chaudhuri R.R."/>
            <person name="La Ragione R."/>
            <person name="Hildebrand F."/>
            <person name="Pallen M.J."/>
        </authorList>
    </citation>
    <scope>NUCLEOTIDE SEQUENCE</scope>
    <source>
        <strain evidence="9">10406</strain>
    </source>
</reference>
<evidence type="ECO:0000256" key="2">
    <source>
        <dbReference type="ARBA" id="ARBA00022490"/>
    </source>
</evidence>
<evidence type="ECO:0000313" key="10">
    <source>
        <dbReference type="Proteomes" id="UP000886857"/>
    </source>
</evidence>
<dbReference type="Pfam" id="PF01709">
    <property type="entry name" value="Transcrip_reg"/>
    <property type="match status" value="1"/>
</dbReference>
<keyword evidence="2 6" id="KW-0963">Cytoplasm</keyword>
<dbReference type="PANTHER" id="PTHR12532">
    <property type="entry name" value="TRANSLATIONAL ACTIVATOR OF CYTOCHROME C OXIDASE 1"/>
    <property type="match status" value="1"/>
</dbReference>
<comment type="caution">
    <text evidence="9">The sequence shown here is derived from an EMBL/GenBank/DDBJ whole genome shotgun (WGS) entry which is preliminary data.</text>
</comment>
<dbReference type="Pfam" id="PF20772">
    <property type="entry name" value="TACO1_YebC_N"/>
    <property type="match status" value="1"/>
</dbReference>
<evidence type="ECO:0000259" key="8">
    <source>
        <dbReference type="Pfam" id="PF20772"/>
    </source>
</evidence>
<dbReference type="NCBIfam" id="TIGR01033">
    <property type="entry name" value="YebC/PmpR family DNA-binding transcriptional regulator"/>
    <property type="match status" value="1"/>
</dbReference>
<proteinExistence type="inferred from homology"/>
<dbReference type="GO" id="GO:0003677">
    <property type="term" value="F:DNA binding"/>
    <property type="evidence" value="ECO:0007669"/>
    <property type="project" value="UniProtKB-UniRule"/>
</dbReference>
<keyword evidence="4 6" id="KW-0238">DNA-binding</keyword>
<dbReference type="Gene3D" id="3.30.70.980">
    <property type="match status" value="2"/>
</dbReference>
<accession>A0A9D1N9Q0</accession>
<feature type="domain" description="TACO1/YebC-like second and third" evidence="7">
    <location>
        <begin position="82"/>
        <end position="238"/>
    </location>
</feature>
<feature type="domain" description="TACO1/YebC-like N-terminal" evidence="8">
    <location>
        <begin position="5"/>
        <end position="76"/>
    </location>
</feature>
<keyword evidence="3 6" id="KW-0805">Transcription regulation</keyword>
<evidence type="ECO:0000256" key="4">
    <source>
        <dbReference type="ARBA" id="ARBA00023125"/>
    </source>
</evidence>